<feature type="region of interest" description="Disordered" evidence="1">
    <location>
        <begin position="395"/>
        <end position="564"/>
    </location>
</feature>
<dbReference type="VEuPathDB" id="PiroplasmaDB:BOVATA_004530"/>
<proteinExistence type="predicted"/>
<evidence type="ECO:0000313" key="2">
    <source>
        <dbReference type="EMBL" id="GBE58960.1"/>
    </source>
</evidence>
<feature type="compositionally biased region" description="Polar residues" evidence="1">
    <location>
        <begin position="463"/>
        <end position="474"/>
    </location>
</feature>
<dbReference type="Proteomes" id="UP000236319">
    <property type="component" value="Unassembled WGS sequence"/>
</dbReference>
<dbReference type="EMBL" id="BDSA01000001">
    <property type="protein sequence ID" value="GBE58960.1"/>
    <property type="molecule type" value="Genomic_DNA"/>
</dbReference>
<gene>
    <name evidence="2" type="ORF">BOVATA_004530</name>
</gene>
<protein>
    <submittedName>
        <fullName evidence="2">Ribosome binding protein, putative</fullName>
    </submittedName>
</protein>
<keyword evidence="3" id="KW-1185">Reference proteome</keyword>
<feature type="compositionally biased region" description="Pro residues" evidence="1">
    <location>
        <begin position="446"/>
        <end position="457"/>
    </location>
</feature>
<name>A0A2H6K7J1_9APIC</name>
<dbReference type="GeneID" id="39872730"/>
<evidence type="ECO:0000256" key="1">
    <source>
        <dbReference type="SAM" id="MobiDB-lite"/>
    </source>
</evidence>
<sequence length="564" mass="61410">MEAHGVPLNTLKDCLQFLLWLHRDDGKQQQVAEVLFRRIDTYYQKNANYLSIGNVKKALSPFLDQASHFYTRLCYKVDTVNYNGSRAEEIVKALLDCVPKFLAAIYYLWYCVDNTFRSLGGGTWELDWPGGERGGWLTRYWGGQLQDYLRAEPGADYGGIIPGGFGYGEVRYYTFWGGYPQGAQMAPDLRNLLDKEHHNFFRDVFVTSVIEDSGTHKENMANALELVRKFCEIVEQEREPTGGTLITKLNEGLNKQWGSRDKSICWKDLHSHCAKLEEQFNKLFAEKRFDFTGQSTGLENLKKEELAVEAAKWFRTNLILVRGNLQHIKVDAAASRDLGKYFTNHLFPYGFTFDGRKRFQITPSEAKKLPKELSDVISGLQKSSDGDLDRLKDILDGKERRQCPEDDSKKAEGAQNQGKKVEGNPTQDSSQSADTSSGTSVGDSPAPTPSPSDPGLPGPAGQPSDTVQGPTSVDTPGPQPTSPPVTVLTQPTSVPGSDSWPAGDQGAGTQGGGGQDVGPGSGHDSSSGATPSDATGPGGAGVGGGGLTEGTDGGGHLQLGRLYL</sequence>
<dbReference type="AlphaFoldDB" id="A0A2H6K7J1"/>
<accession>A0A2H6K7J1</accession>
<comment type="caution">
    <text evidence="2">The sequence shown here is derived from an EMBL/GenBank/DDBJ whole genome shotgun (WGS) entry which is preliminary data.</text>
</comment>
<reference evidence="2 3" key="1">
    <citation type="journal article" date="2017" name="BMC Genomics">
        <title>Whole-genome assembly of Babesia ovata and comparative genomics between closely related pathogens.</title>
        <authorList>
            <person name="Yamagishi J."/>
            <person name="Asada M."/>
            <person name="Hakimi H."/>
            <person name="Tanaka T.Q."/>
            <person name="Sugimoto C."/>
            <person name="Kawazu S."/>
        </authorList>
    </citation>
    <scope>NUCLEOTIDE SEQUENCE [LARGE SCALE GENOMIC DNA]</scope>
    <source>
        <strain evidence="2 3">Miyake</strain>
    </source>
</reference>
<evidence type="ECO:0000313" key="3">
    <source>
        <dbReference type="Proteomes" id="UP000236319"/>
    </source>
</evidence>
<feature type="compositionally biased region" description="Gly residues" evidence="1">
    <location>
        <begin position="505"/>
        <end position="521"/>
    </location>
</feature>
<feature type="compositionally biased region" description="Basic and acidic residues" evidence="1">
    <location>
        <begin position="395"/>
        <end position="412"/>
    </location>
</feature>
<feature type="compositionally biased region" description="Polar residues" evidence="1">
    <location>
        <begin position="487"/>
        <end position="496"/>
    </location>
</feature>
<organism evidence="2 3">
    <name type="scientific">Babesia ovata</name>
    <dbReference type="NCBI Taxonomy" id="189622"/>
    <lineage>
        <taxon>Eukaryota</taxon>
        <taxon>Sar</taxon>
        <taxon>Alveolata</taxon>
        <taxon>Apicomplexa</taxon>
        <taxon>Aconoidasida</taxon>
        <taxon>Piroplasmida</taxon>
        <taxon>Babesiidae</taxon>
        <taxon>Babesia</taxon>
    </lineage>
</organism>
<feature type="compositionally biased region" description="Low complexity" evidence="1">
    <location>
        <begin position="426"/>
        <end position="445"/>
    </location>
</feature>
<feature type="compositionally biased region" description="Gly residues" evidence="1">
    <location>
        <begin position="536"/>
        <end position="557"/>
    </location>
</feature>
<dbReference type="RefSeq" id="XP_028865203.1">
    <property type="nucleotide sequence ID" value="XM_029009370.1"/>
</dbReference>